<feature type="region of interest" description="Disordered" evidence="1">
    <location>
        <begin position="889"/>
        <end position="908"/>
    </location>
</feature>
<keyword evidence="2" id="KW-0812">Transmembrane</keyword>
<feature type="region of interest" description="Disordered" evidence="1">
    <location>
        <begin position="584"/>
        <end position="627"/>
    </location>
</feature>
<feature type="region of interest" description="Disordered" evidence="1">
    <location>
        <begin position="84"/>
        <end position="205"/>
    </location>
</feature>
<keyword evidence="2" id="KW-0472">Membrane</keyword>
<keyword evidence="4" id="KW-1185">Reference proteome</keyword>
<feature type="compositionally biased region" description="Low complexity" evidence="1">
    <location>
        <begin position="84"/>
        <end position="106"/>
    </location>
</feature>
<feature type="compositionally biased region" description="Low complexity" evidence="1">
    <location>
        <begin position="136"/>
        <end position="148"/>
    </location>
</feature>
<feature type="transmembrane region" description="Helical" evidence="2">
    <location>
        <begin position="919"/>
        <end position="940"/>
    </location>
</feature>
<feature type="compositionally biased region" description="Polar residues" evidence="1">
    <location>
        <begin position="160"/>
        <end position="178"/>
    </location>
</feature>
<feature type="compositionally biased region" description="Low complexity" evidence="1">
    <location>
        <begin position="28"/>
        <end position="50"/>
    </location>
</feature>
<proteinExistence type="predicted"/>
<feature type="compositionally biased region" description="Polar residues" evidence="1">
    <location>
        <begin position="234"/>
        <end position="243"/>
    </location>
</feature>
<evidence type="ECO:0000256" key="1">
    <source>
        <dbReference type="SAM" id="MobiDB-lite"/>
    </source>
</evidence>
<feature type="region of interest" description="Disordered" evidence="1">
    <location>
        <begin position="670"/>
        <end position="709"/>
    </location>
</feature>
<feature type="region of interest" description="Disordered" evidence="1">
    <location>
        <begin position="808"/>
        <end position="842"/>
    </location>
</feature>
<dbReference type="Proteomes" id="UP000249464">
    <property type="component" value="Unassembled WGS sequence"/>
</dbReference>
<dbReference type="EMBL" id="FQNC01000089">
    <property type="protein sequence ID" value="SGZ28719.1"/>
    <property type="molecule type" value="Genomic_DNA"/>
</dbReference>
<sequence length="971" mass="102332">MSNTWDNVSQDDDLSFSMNASLIEMRQGGTETPSETGSMSSSSTSSSTSTTTLASNVASVRASTADLLVEASIKDPLRLSISSIGSSSSVATPSSSASRRSPLSESMVQLGFEGAAPDTSTTSLTGDRDHADRGTESSIIESSQSPIEARSRDQDITPLVSMNVNDDDPFNTTLSPSATRAPDEHLPASASSALSTHPDHVPDSMRTSYPLAQELLHRHHRRQASAAMSDGDDTTSIASTNGSLNSEFEHLGGAHMLVMPSMRLSGPHSATTYGSSESIVSTYRSNEHDEAGRITSHALSSHDRHQATKLLILGKSVEHRAALARLLGMASLPTAHNTASHTPQRTDSQVDSMVSSFWSIRTSEHGGAHTRSSTRQSHPWACDLDTLEALPHRSQFCKFSHPSSDDNMRELVENIARSITISLEGVEALINPTQARSEELVELVMRIGTSHFEACLVLFSSRELSETCAMVDFIWWPGPDGEHFLQIAPNSAEIALARIVAQVIPVFPILVLPPAPVPTKPLKTTALVEAVVAQLDSAGVRWTAALDHQIGGIVRGRATAKRGPSPLYLLPHELFTEKASQDLNAPASATHGTAPPSPTFTATSSNGSAPDGSSSSGSRSSSPATMTADLARLRTLVGTAGMRDRIRRANAFAFLDWREIEIAALGDTKAVSPVSDDGVGQDAGSTLDTPSSETGTPPSRQDVKARRDSLEFSRRVAERRMHLTSTAKRGVTGTRPSPIWADLGVSSEVLAACGTSSNEDVTPCDPMSGSVSSLGSSSEGAAQALASRSALEPDTPKCISRSLPAFTSPTVGTLDPGHTASPQAAPSGHPANPARARANTGASRTNAYVSDQLPSPFDPFHLPALLHLVGLNLRLSLIPWPMQAAQLSSEDVEKQGSSPARHPHSHGFPSSASLGVRSWMSTAVIVGAVFLAGFLCGMGVSTPLASARVLSLGITGPIGSPPTIRDACRSF</sequence>
<accession>A0A2X0MNG0</accession>
<name>A0A2X0MNG0_9BASI</name>
<feature type="region of interest" description="Disordered" evidence="1">
    <location>
        <begin position="756"/>
        <end position="796"/>
    </location>
</feature>
<protein>
    <submittedName>
        <fullName evidence="3">BQ5605_C027g10421 protein</fullName>
    </submittedName>
</protein>
<evidence type="ECO:0000256" key="2">
    <source>
        <dbReference type="SAM" id="Phobius"/>
    </source>
</evidence>
<feature type="region of interest" description="Disordered" evidence="1">
    <location>
        <begin position="221"/>
        <end position="243"/>
    </location>
</feature>
<dbReference type="AlphaFoldDB" id="A0A2X0MNG0"/>
<feature type="compositionally biased region" description="Low complexity" evidence="1">
    <location>
        <begin position="599"/>
        <end position="622"/>
    </location>
</feature>
<keyword evidence="2" id="KW-1133">Transmembrane helix</keyword>
<feature type="region of interest" description="Disordered" evidence="1">
    <location>
        <begin position="26"/>
        <end position="50"/>
    </location>
</feature>
<gene>
    <name evidence="3" type="primary">BQ5605_C027g10421</name>
    <name evidence="3" type="ORF">BQ5605_C027G10421</name>
</gene>
<organism evidence="3 4">
    <name type="scientific">Microbotryum silenes-dioicae</name>
    <dbReference type="NCBI Taxonomy" id="796604"/>
    <lineage>
        <taxon>Eukaryota</taxon>
        <taxon>Fungi</taxon>
        <taxon>Dikarya</taxon>
        <taxon>Basidiomycota</taxon>
        <taxon>Pucciniomycotina</taxon>
        <taxon>Microbotryomycetes</taxon>
        <taxon>Microbotryales</taxon>
        <taxon>Microbotryaceae</taxon>
        <taxon>Microbotryum</taxon>
    </lineage>
</organism>
<reference evidence="3 4" key="1">
    <citation type="submission" date="2016-11" db="EMBL/GenBank/DDBJ databases">
        <authorList>
            <person name="Jaros S."/>
            <person name="Januszkiewicz K."/>
            <person name="Wedrychowicz H."/>
        </authorList>
    </citation>
    <scope>NUCLEOTIDE SEQUENCE [LARGE SCALE GENOMIC DNA]</scope>
</reference>
<evidence type="ECO:0000313" key="4">
    <source>
        <dbReference type="Proteomes" id="UP000249464"/>
    </source>
</evidence>
<feature type="compositionally biased region" description="Basic and acidic residues" evidence="1">
    <location>
        <begin position="126"/>
        <end position="135"/>
    </location>
</feature>
<evidence type="ECO:0000313" key="3">
    <source>
        <dbReference type="EMBL" id="SGZ28719.1"/>
    </source>
</evidence>
<feature type="compositionally biased region" description="Low complexity" evidence="1">
    <location>
        <begin position="768"/>
        <end position="787"/>
    </location>
</feature>
<feature type="compositionally biased region" description="Polar residues" evidence="1">
    <location>
        <begin position="683"/>
        <end position="699"/>
    </location>
</feature>